<evidence type="ECO:0000313" key="3">
    <source>
        <dbReference type="Proteomes" id="UP000054350"/>
    </source>
</evidence>
<dbReference type="Proteomes" id="UP000054350">
    <property type="component" value="Unassembled WGS sequence"/>
</dbReference>
<gene>
    <name evidence="2" type="ORF">AMAG_17683</name>
</gene>
<feature type="region of interest" description="Disordered" evidence="1">
    <location>
        <begin position="51"/>
        <end position="98"/>
    </location>
</feature>
<name>A0A0L0RW96_ALLM3</name>
<dbReference type="AlphaFoldDB" id="A0A0L0RW96"/>
<reference evidence="3" key="2">
    <citation type="submission" date="2009-11" db="EMBL/GenBank/DDBJ databases">
        <title>The Genome Sequence of Allomyces macrogynus strain ATCC 38327.</title>
        <authorList>
            <consortium name="The Broad Institute Genome Sequencing Platform"/>
            <person name="Russ C."/>
            <person name="Cuomo C."/>
            <person name="Shea T."/>
            <person name="Young S.K."/>
            <person name="Zeng Q."/>
            <person name="Koehrsen M."/>
            <person name="Haas B."/>
            <person name="Borodovsky M."/>
            <person name="Guigo R."/>
            <person name="Alvarado L."/>
            <person name="Berlin A."/>
            <person name="Borenstein D."/>
            <person name="Chen Z."/>
            <person name="Engels R."/>
            <person name="Freedman E."/>
            <person name="Gellesch M."/>
            <person name="Goldberg J."/>
            <person name="Griggs A."/>
            <person name="Gujja S."/>
            <person name="Heiman D."/>
            <person name="Hepburn T."/>
            <person name="Howarth C."/>
            <person name="Jen D."/>
            <person name="Larson L."/>
            <person name="Lewis B."/>
            <person name="Mehta T."/>
            <person name="Park D."/>
            <person name="Pearson M."/>
            <person name="Roberts A."/>
            <person name="Saif S."/>
            <person name="Shenoy N."/>
            <person name="Sisk P."/>
            <person name="Stolte C."/>
            <person name="Sykes S."/>
            <person name="Walk T."/>
            <person name="White J."/>
            <person name="Yandava C."/>
            <person name="Burger G."/>
            <person name="Gray M.W."/>
            <person name="Holland P.W.H."/>
            <person name="King N."/>
            <person name="Lang F.B.F."/>
            <person name="Roger A.J."/>
            <person name="Ruiz-Trillo I."/>
            <person name="Lander E."/>
            <person name="Nusbaum C."/>
        </authorList>
    </citation>
    <scope>NUCLEOTIDE SEQUENCE [LARGE SCALE GENOMIC DNA]</scope>
    <source>
        <strain evidence="3">ATCC 38327</strain>
    </source>
</reference>
<proteinExistence type="predicted"/>
<protein>
    <submittedName>
        <fullName evidence="2">Uncharacterized protein</fullName>
    </submittedName>
</protein>
<dbReference type="EMBL" id="GG745328">
    <property type="protein sequence ID" value="KNE54588.1"/>
    <property type="molecule type" value="Genomic_DNA"/>
</dbReference>
<reference evidence="2 3" key="1">
    <citation type="submission" date="2009-11" db="EMBL/GenBank/DDBJ databases">
        <title>Annotation of Allomyces macrogynus ATCC 38327.</title>
        <authorList>
            <consortium name="The Broad Institute Genome Sequencing Platform"/>
            <person name="Russ C."/>
            <person name="Cuomo C."/>
            <person name="Burger G."/>
            <person name="Gray M.W."/>
            <person name="Holland P.W.H."/>
            <person name="King N."/>
            <person name="Lang F.B.F."/>
            <person name="Roger A.J."/>
            <person name="Ruiz-Trillo I."/>
            <person name="Young S.K."/>
            <person name="Zeng Q."/>
            <person name="Gargeya S."/>
            <person name="Fitzgerald M."/>
            <person name="Haas B."/>
            <person name="Abouelleil A."/>
            <person name="Alvarado L."/>
            <person name="Arachchi H.M."/>
            <person name="Berlin A."/>
            <person name="Chapman S.B."/>
            <person name="Gearin G."/>
            <person name="Goldberg J."/>
            <person name="Griggs A."/>
            <person name="Gujja S."/>
            <person name="Hansen M."/>
            <person name="Heiman D."/>
            <person name="Howarth C."/>
            <person name="Larimer J."/>
            <person name="Lui A."/>
            <person name="MacDonald P.J.P."/>
            <person name="McCowen C."/>
            <person name="Montmayeur A."/>
            <person name="Murphy C."/>
            <person name="Neiman D."/>
            <person name="Pearson M."/>
            <person name="Priest M."/>
            <person name="Roberts A."/>
            <person name="Saif S."/>
            <person name="Shea T."/>
            <person name="Sisk P."/>
            <person name="Stolte C."/>
            <person name="Sykes S."/>
            <person name="Wortman J."/>
            <person name="Nusbaum C."/>
            <person name="Birren B."/>
        </authorList>
    </citation>
    <scope>NUCLEOTIDE SEQUENCE [LARGE SCALE GENOMIC DNA]</scope>
    <source>
        <strain evidence="2 3">ATCC 38327</strain>
    </source>
</reference>
<evidence type="ECO:0000313" key="2">
    <source>
        <dbReference type="EMBL" id="KNE54588.1"/>
    </source>
</evidence>
<sequence length="122" mass="12838">MTDDAAPTWTPGELLVLPRLHDVLGGHVGEIAQFFGHSKMPGQIRAKLMELGLAPSRSASSQPAGHGGEPSRDLEPDLTGTPAPDADPATVAASSSTLNEEERAAFVLRFRDGLPTQVFPKA</sequence>
<feature type="compositionally biased region" description="Low complexity" evidence="1">
    <location>
        <begin position="77"/>
        <end position="97"/>
    </location>
</feature>
<dbReference type="VEuPathDB" id="FungiDB:AMAG_17683"/>
<organism evidence="2 3">
    <name type="scientific">Allomyces macrogynus (strain ATCC 38327)</name>
    <name type="common">Allomyces javanicus var. macrogynus</name>
    <dbReference type="NCBI Taxonomy" id="578462"/>
    <lineage>
        <taxon>Eukaryota</taxon>
        <taxon>Fungi</taxon>
        <taxon>Fungi incertae sedis</taxon>
        <taxon>Blastocladiomycota</taxon>
        <taxon>Blastocladiomycetes</taxon>
        <taxon>Blastocladiales</taxon>
        <taxon>Blastocladiaceae</taxon>
        <taxon>Allomyces</taxon>
    </lineage>
</organism>
<evidence type="ECO:0000256" key="1">
    <source>
        <dbReference type="SAM" id="MobiDB-lite"/>
    </source>
</evidence>
<accession>A0A0L0RW96</accession>
<keyword evidence="3" id="KW-1185">Reference proteome</keyword>